<proteinExistence type="inferred from homology"/>
<feature type="binding site" evidence="8">
    <location>
        <position position="110"/>
    </location>
    <ligand>
        <name>Mg(2+)</name>
        <dbReference type="ChEBI" id="CHEBI:18420"/>
    </ligand>
</feature>
<comment type="caution">
    <text evidence="10">The sequence shown here is derived from an EMBL/GenBank/DDBJ whole genome shotgun (WGS) entry which is preliminary data.</text>
</comment>
<keyword evidence="3 8" id="KW-0479">Metal-binding</keyword>
<gene>
    <name evidence="8" type="primary">mobA</name>
    <name evidence="10" type="ORF">C8D99_10468</name>
</gene>
<keyword evidence="6 8" id="KW-0342">GTP-binding</keyword>
<dbReference type="PANTHER" id="PTHR19136:SF81">
    <property type="entry name" value="MOLYBDENUM COFACTOR GUANYLYLTRANSFERASE"/>
    <property type="match status" value="1"/>
</dbReference>
<comment type="domain">
    <text evidence="8">The N-terminal domain determines nucleotide recognition and specific binding, while the C-terminal domain determines the specific binding to the target protein.</text>
</comment>
<feature type="binding site" evidence="8">
    <location>
        <position position="110"/>
    </location>
    <ligand>
        <name>GTP</name>
        <dbReference type="ChEBI" id="CHEBI:37565"/>
    </ligand>
</feature>
<evidence type="ECO:0000256" key="1">
    <source>
        <dbReference type="ARBA" id="ARBA00022490"/>
    </source>
</evidence>
<dbReference type="RefSeq" id="WP_133956843.1">
    <property type="nucleotide sequence ID" value="NZ_SORI01000004.1"/>
</dbReference>
<dbReference type="CDD" id="cd02503">
    <property type="entry name" value="MobA"/>
    <property type="match status" value="1"/>
</dbReference>
<comment type="caution">
    <text evidence="8">Lacks conserved residue(s) required for the propagation of feature annotation.</text>
</comment>
<keyword evidence="4 8" id="KW-0547">Nucleotide-binding</keyword>
<dbReference type="Pfam" id="PF12804">
    <property type="entry name" value="NTP_transf_3"/>
    <property type="match status" value="1"/>
</dbReference>
<comment type="catalytic activity">
    <reaction evidence="8">
        <text>Mo-molybdopterin + GTP + H(+) = Mo-molybdopterin guanine dinucleotide + diphosphate</text>
        <dbReference type="Rhea" id="RHEA:34243"/>
        <dbReference type="ChEBI" id="CHEBI:15378"/>
        <dbReference type="ChEBI" id="CHEBI:33019"/>
        <dbReference type="ChEBI" id="CHEBI:37565"/>
        <dbReference type="ChEBI" id="CHEBI:71302"/>
        <dbReference type="ChEBI" id="CHEBI:71310"/>
        <dbReference type="EC" id="2.7.7.77"/>
    </reaction>
</comment>
<sequence>MKALEGVPVTAIVLAGGYGRRMGGEKLFLEINSVPLVLKVLRKVSRFSGEVLLSVAPRQTPYVSGMLSGIISQYGLRLVEDRQEGSGPLGGILEGLKQASLKWSFVCACDMPWISGAVVRTLWSCGEEDADIVVPRIGGYFEPLHAFYSRECIPAIERAVQSGERKITSFYDSLKVSPVDDEHFSHLPGYKKSFGNLNTRNDLLDPGNAHLFD</sequence>
<dbReference type="GO" id="GO:0005525">
    <property type="term" value="F:GTP binding"/>
    <property type="evidence" value="ECO:0007669"/>
    <property type="project" value="UniProtKB-UniRule"/>
</dbReference>
<keyword evidence="5 8" id="KW-0460">Magnesium</keyword>
<dbReference type="InterPro" id="IPR013482">
    <property type="entry name" value="Molybde_CF_guanTrfase"/>
</dbReference>
<evidence type="ECO:0000259" key="9">
    <source>
        <dbReference type="Pfam" id="PF12804"/>
    </source>
</evidence>
<organism evidence="10 11">
    <name type="scientific">Aminivibrio pyruvatiphilus</name>
    <dbReference type="NCBI Taxonomy" id="1005740"/>
    <lineage>
        <taxon>Bacteria</taxon>
        <taxon>Thermotogati</taxon>
        <taxon>Synergistota</taxon>
        <taxon>Synergistia</taxon>
        <taxon>Synergistales</taxon>
        <taxon>Aminobacteriaceae</taxon>
        <taxon>Aminivibrio</taxon>
    </lineage>
</organism>
<comment type="function">
    <text evidence="8">Transfers a GMP moiety from GTP to Mo-molybdopterin (Mo-MPT) cofactor (Moco or molybdenum cofactor) to form Mo-molybdopterin guanine dinucleotide (Mo-MGD) cofactor.</text>
</comment>
<dbReference type="PANTHER" id="PTHR19136">
    <property type="entry name" value="MOLYBDENUM COFACTOR GUANYLYLTRANSFERASE"/>
    <property type="match status" value="1"/>
</dbReference>
<dbReference type="HAMAP" id="MF_00316">
    <property type="entry name" value="MobA"/>
    <property type="match status" value="1"/>
</dbReference>
<accession>A0A4R8M9Z6</accession>
<keyword evidence="2 8" id="KW-0808">Transferase</keyword>
<keyword evidence="7 8" id="KW-0501">Molybdenum cofactor biosynthesis</keyword>
<feature type="binding site" evidence="8">
    <location>
        <position position="81"/>
    </location>
    <ligand>
        <name>GTP</name>
        <dbReference type="ChEBI" id="CHEBI:37565"/>
    </ligand>
</feature>
<dbReference type="OrthoDB" id="9788394at2"/>
<dbReference type="Proteomes" id="UP000295066">
    <property type="component" value="Unassembled WGS sequence"/>
</dbReference>
<feature type="binding site" evidence="8">
    <location>
        <begin position="14"/>
        <end position="16"/>
    </location>
    <ligand>
        <name>GTP</name>
        <dbReference type="ChEBI" id="CHEBI:37565"/>
    </ligand>
</feature>
<dbReference type="InterPro" id="IPR029044">
    <property type="entry name" value="Nucleotide-diphossugar_trans"/>
</dbReference>
<comment type="subcellular location">
    <subcellularLocation>
        <location evidence="8">Cytoplasm</location>
    </subcellularLocation>
</comment>
<dbReference type="AlphaFoldDB" id="A0A4R8M9Z6"/>
<evidence type="ECO:0000313" key="10">
    <source>
        <dbReference type="EMBL" id="TDY61828.1"/>
    </source>
</evidence>
<dbReference type="EC" id="2.7.7.77" evidence="8"/>
<evidence type="ECO:0000256" key="2">
    <source>
        <dbReference type="ARBA" id="ARBA00022679"/>
    </source>
</evidence>
<protein>
    <recommendedName>
        <fullName evidence="8">Probable molybdenum cofactor guanylyltransferase</fullName>
        <shortName evidence="8">MoCo guanylyltransferase</shortName>
        <ecNumber evidence="8">2.7.7.77</ecNumber>
    </recommendedName>
    <alternativeName>
        <fullName evidence="8">GTP:molybdopterin guanylyltransferase</fullName>
    </alternativeName>
    <alternativeName>
        <fullName evidence="8">Mo-MPT guanylyltransferase</fullName>
    </alternativeName>
    <alternativeName>
        <fullName evidence="8">Molybdopterin guanylyltransferase</fullName>
    </alternativeName>
    <alternativeName>
        <fullName evidence="8">Molybdopterin-guanine dinucleotide synthase</fullName>
        <shortName evidence="8">MGD synthase</shortName>
    </alternativeName>
</protein>
<dbReference type="GO" id="GO:0046872">
    <property type="term" value="F:metal ion binding"/>
    <property type="evidence" value="ECO:0007669"/>
    <property type="project" value="UniProtKB-KW"/>
</dbReference>
<reference evidence="10 11" key="1">
    <citation type="submission" date="2019-03" db="EMBL/GenBank/DDBJ databases">
        <title>Genomic Encyclopedia of Type Strains, Phase IV (KMG-IV): sequencing the most valuable type-strain genomes for metagenomic binning, comparative biology and taxonomic classification.</title>
        <authorList>
            <person name="Goeker M."/>
        </authorList>
    </citation>
    <scope>NUCLEOTIDE SEQUENCE [LARGE SCALE GENOMIC DNA]</scope>
    <source>
        <strain evidence="10 11">DSM 25964</strain>
    </source>
</reference>
<evidence type="ECO:0000256" key="7">
    <source>
        <dbReference type="ARBA" id="ARBA00023150"/>
    </source>
</evidence>
<name>A0A4R8M9Z6_9BACT</name>
<evidence type="ECO:0000256" key="6">
    <source>
        <dbReference type="ARBA" id="ARBA00023134"/>
    </source>
</evidence>
<keyword evidence="11" id="KW-1185">Reference proteome</keyword>
<keyword evidence="1 8" id="KW-0963">Cytoplasm</keyword>
<evidence type="ECO:0000256" key="3">
    <source>
        <dbReference type="ARBA" id="ARBA00022723"/>
    </source>
</evidence>
<evidence type="ECO:0000313" key="11">
    <source>
        <dbReference type="Proteomes" id="UP000295066"/>
    </source>
</evidence>
<evidence type="ECO:0000256" key="8">
    <source>
        <dbReference type="HAMAP-Rule" id="MF_00316"/>
    </source>
</evidence>
<dbReference type="SUPFAM" id="SSF53448">
    <property type="entry name" value="Nucleotide-diphospho-sugar transferases"/>
    <property type="match status" value="1"/>
</dbReference>
<dbReference type="Gene3D" id="3.90.550.10">
    <property type="entry name" value="Spore Coat Polysaccharide Biosynthesis Protein SpsA, Chain A"/>
    <property type="match status" value="1"/>
</dbReference>
<dbReference type="EMBL" id="SORI01000004">
    <property type="protein sequence ID" value="TDY61828.1"/>
    <property type="molecule type" value="Genomic_DNA"/>
</dbReference>
<dbReference type="GO" id="GO:0006777">
    <property type="term" value="P:Mo-molybdopterin cofactor biosynthetic process"/>
    <property type="evidence" value="ECO:0007669"/>
    <property type="project" value="UniProtKB-KW"/>
</dbReference>
<evidence type="ECO:0000256" key="5">
    <source>
        <dbReference type="ARBA" id="ARBA00022842"/>
    </source>
</evidence>
<evidence type="ECO:0000256" key="4">
    <source>
        <dbReference type="ARBA" id="ARBA00022741"/>
    </source>
</evidence>
<dbReference type="GO" id="GO:0005737">
    <property type="term" value="C:cytoplasm"/>
    <property type="evidence" value="ECO:0007669"/>
    <property type="project" value="UniProtKB-SubCell"/>
</dbReference>
<feature type="domain" description="MobA-like NTP transferase" evidence="9">
    <location>
        <begin position="11"/>
        <end position="169"/>
    </location>
</feature>
<dbReference type="GO" id="GO:0061603">
    <property type="term" value="F:molybdenum cofactor guanylyltransferase activity"/>
    <property type="evidence" value="ECO:0007669"/>
    <property type="project" value="UniProtKB-EC"/>
</dbReference>
<comment type="similarity">
    <text evidence="8">Belongs to the MobA family.</text>
</comment>
<dbReference type="InterPro" id="IPR025877">
    <property type="entry name" value="MobA-like_NTP_Trfase"/>
</dbReference>
<feature type="binding site" evidence="8">
    <location>
        <position position="26"/>
    </location>
    <ligand>
        <name>GTP</name>
        <dbReference type="ChEBI" id="CHEBI:37565"/>
    </ligand>
</feature>
<comment type="cofactor">
    <cofactor evidence="8">
        <name>Mg(2+)</name>
        <dbReference type="ChEBI" id="CHEBI:18420"/>
    </cofactor>
</comment>